<keyword evidence="2" id="KW-0812">Transmembrane</keyword>
<feature type="transmembrane region" description="Helical" evidence="2">
    <location>
        <begin position="125"/>
        <end position="146"/>
    </location>
</feature>
<feature type="region of interest" description="Disordered" evidence="1">
    <location>
        <begin position="1"/>
        <end position="24"/>
    </location>
</feature>
<evidence type="ECO:0000256" key="1">
    <source>
        <dbReference type="SAM" id="MobiDB-lite"/>
    </source>
</evidence>
<keyword evidence="2" id="KW-1133">Transmembrane helix</keyword>
<evidence type="ECO:0000256" key="2">
    <source>
        <dbReference type="SAM" id="Phobius"/>
    </source>
</evidence>
<name>A0A9J6FJP5_HAELO</name>
<sequence>MESGSGRRDGEQRSHLPHLPRGRPLAPAAVHLPLRGHHGPRAPALPGALAQRQRQRDLRTLPLPLQRGTRPRQFREWLRTANVRRSFLGDVVCFALLSPLAFLCGVLCLHGAARQVLLRKFWESIGLTALAFLLFAVYSTWAVFACRYHYQKWKKWRETNPWLKVLLEPRDSCPDETDDKGLPSKPD</sequence>
<feature type="compositionally biased region" description="Basic and acidic residues" evidence="1">
    <location>
        <begin position="1"/>
        <end position="14"/>
    </location>
</feature>
<dbReference type="Proteomes" id="UP000821853">
    <property type="component" value="Chromosome 1"/>
</dbReference>
<dbReference type="GO" id="GO:0016567">
    <property type="term" value="P:protein ubiquitination"/>
    <property type="evidence" value="ECO:0007669"/>
    <property type="project" value="TreeGrafter"/>
</dbReference>
<dbReference type="OrthoDB" id="6495498at2759"/>
<feature type="transmembrane region" description="Helical" evidence="2">
    <location>
        <begin position="87"/>
        <end position="113"/>
    </location>
</feature>
<dbReference type="PANTHER" id="PTHR46065:SF3">
    <property type="entry name" value="FI20425P1"/>
    <property type="match status" value="1"/>
</dbReference>
<dbReference type="VEuPathDB" id="VectorBase:HLOH_045369"/>
<reference evidence="3 4" key="1">
    <citation type="journal article" date="2020" name="Cell">
        <title>Large-Scale Comparative Analyses of Tick Genomes Elucidate Their Genetic Diversity and Vector Capacities.</title>
        <authorList>
            <consortium name="Tick Genome and Microbiome Consortium (TIGMIC)"/>
            <person name="Jia N."/>
            <person name="Wang J."/>
            <person name="Shi W."/>
            <person name="Du L."/>
            <person name="Sun Y."/>
            <person name="Zhan W."/>
            <person name="Jiang J.F."/>
            <person name="Wang Q."/>
            <person name="Zhang B."/>
            <person name="Ji P."/>
            <person name="Bell-Sakyi L."/>
            <person name="Cui X.M."/>
            <person name="Yuan T.T."/>
            <person name="Jiang B.G."/>
            <person name="Yang W.F."/>
            <person name="Lam T.T."/>
            <person name="Chang Q.C."/>
            <person name="Ding S.J."/>
            <person name="Wang X.J."/>
            <person name="Zhu J.G."/>
            <person name="Ruan X.D."/>
            <person name="Zhao L."/>
            <person name="Wei J.T."/>
            <person name="Ye R.Z."/>
            <person name="Que T.C."/>
            <person name="Du C.H."/>
            <person name="Zhou Y.H."/>
            <person name="Cheng J.X."/>
            <person name="Dai P.F."/>
            <person name="Guo W.B."/>
            <person name="Han X.H."/>
            <person name="Huang E.J."/>
            <person name="Li L.F."/>
            <person name="Wei W."/>
            <person name="Gao Y.C."/>
            <person name="Liu J.Z."/>
            <person name="Shao H.Z."/>
            <person name="Wang X."/>
            <person name="Wang C.C."/>
            <person name="Yang T.C."/>
            <person name="Huo Q.B."/>
            <person name="Li W."/>
            <person name="Chen H.Y."/>
            <person name="Chen S.E."/>
            <person name="Zhou L.G."/>
            <person name="Ni X.B."/>
            <person name="Tian J.H."/>
            <person name="Sheng Y."/>
            <person name="Liu T."/>
            <person name="Pan Y.S."/>
            <person name="Xia L.Y."/>
            <person name="Li J."/>
            <person name="Zhao F."/>
            <person name="Cao W.C."/>
        </authorList>
    </citation>
    <scope>NUCLEOTIDE SEQUENCE [LARGE SCALE GENOMIC DNA]</scope>
    <source>
        <strain evidence="3">HaeL-2018</strain>
    </source>
</reference>
<evidence type="ECO:0000313" key="3">
    <source>
        <dbReference type="EMBL" id="KAH9362140.1"/>
    </source>
</evidence>
<dbReference type="PANTHER" id="PTHR46065">
    <property type="entry name" value="E3 UBIQUITIN-PROTEIN LIGASE MARCH 2/3 FAMILY MEMBER"/>
    <property type="match status" value="1"/>
</dbReference>
<keyword evidence="4" id="KW-1185">Reference proteome</keyword>
<comment type="caution">
    <text evidence="3">The sequence shown here is derived from an EMBL/GenBank/DDBJ whole genome shotgun (WGS) entry which is preliminary data.</text>
</comment>
<protein>
    <submittedName>
        <fullName evidence="3">Uncharacterized protein</fullName>
    </submittedName>
</protein>
<keyword evidence="2" id="KW-0472">Membrane</keyword>
<organism evidence="3 4">
    <name type="scientific">Haemaphysalis longicornis</name>
    <name type="common">Bush tick</name>
    <dbReference type="NCBI Taxonomy" id="44386"/>
    <lineage>
        <taxon>Eukaryota</taxon>
        <taxon>Metazoa</taxon>
        <taxon>Ecdysozoa</taxon>
        <taxon>Arthropoda</taxon>
        <taxon>Chelicerata</taxon>
        <taxon>Arachnida</taxon>
        <taxon>Acari</taxon>
        <taxon>Parasitiformes</taxon>
        <taxon>Ixodida</taxon>
        <taxon>Ixodoidea</taxon>
        <taxon>Ixodidae</taxon>
        <taxon>Haemaphysalinae</taxon>
        <taxon>Haemaphysalis</taxon>
    </lineage>
</organism>
<dbReference type="EMBL" id="JABSTR010000001">
    <property type="protein sequence ID" value="KAH9362140.1"/>
    <property type="molecule type" value="Genomic_DNA"/>
</dbReference>
<proteinExistence type="predicted"/>
<accession>A0A9J6FJP5</accession>
<evidence type="ECO:0000313" key="4">
    <source>
        <dbReference type="Proteomes" id="UP000821853"/>
    </source>
</evidence>
<gene>
    <name evidence="3" type="ORF">HPB48_002118</name>
</gene>
<dbReference type="GO" id="GO:0004842">
    <property type="term" value="F:ubiquitin-protein transferase activity"/>
    <property type="evidence" value="ECO:0007669"/>
    <property type="project" value="TreeGrafter"/>
</dbReference>
<dbReference type="AlphaFoldDB" id="A0A9J6FJP5"/>